<accession>A0A2P2Q8V3</accession>
<reference evidence="1" key="1">
    <citation type="submission" date="2018-02" db="EMBL/GenBank/DDBJ databases">
        <title>Rhizophora mucronata_Transcriptome.</title>
        <authorList>
            <person name="Meera S.P."/>
            <person name="Sreeshan A."/>
            <person name="Augustine A."/>
        </authorList>
    </citation>
    <scope>NUCLEOTIDE SEQUENCE</scope>
    <source>
        <tissue evidence="1">Leaf</tissue>
    </source>
</reference>
<dbReference type="EMBL" id="GGEC01082825">
    <property type="protein sequence ID" value="MBX63309.1"/>
    <property type="molecule type" value="Transcribed_RNA"/>
</dbReference>
<proteinExistence type="predicted"/>
<name>A0A2P2Q8V3_RHIMU</name>
<evidence type="ECO:0000313" key="1">
    <source>
        <dbReference type="EMBL" id="MBX63309.1"/>
    </source>
</evidence>
<organism evidence="1">
    <name type="scientific">Rhizophora mucronata</name>
    <name type="common">Asiatic mangrove</name>
    <dbReference type="NCBI Taxonomy" id="61149"/>
    <lineage>
        <taxon>Eukaryota</taxon>
        <taxon>Viridiplantae</taxon>
        <taxon>Streptophyta</taxon>
        <taxon>Embryophyta</taxon>
        <taxon>Tracheophyta</taxon>
        <taxon>Spermatophyta</taxon>
        <taxon>Magnoliopsida</taxon>
        <taxon>eudicotyledons</taxon>
        <taxon>Gunneridae</taxon>
        <taxon>Pentapetalae</taxon>
        <taxon>rosids</taxon>
        <taxon>fabids</taxon>
        <taxon>Malpighiales</taxon>
        <taxon>Rhizophoraceae</taxon>
        <taxon>Rhizophora</taxon>
    </lineage>
</organism>
<dbReference type="AlphaFoldDB" id="A0A2P2Q8V3"/>
<protein>
    <submittedName>
        <fullName evidence="1">Uncharacterized protein</fullName>
    </submittedName>
</protein>
<sequence>MLACEAICDFLCAQPFIKLSQWCLNVISFGFVSMFFYRKVLAAVSFTGFNDTESCY</sequence>